<dbReference type="SUPFAM" id="SSF55653">
    <property type="entry name" value="Ribosomal protein L9 C-domain"/>
    <property type="match status" value="1"/>
</dbReference>
<organism evidence="10 11">
    <name type="scientific">Fructilactobacillus sanfranciscensis</name>
    <name type="common">Lactobacillus sanfranciscensis</name>
    <dbReference type="NCBI Taxonomy" id="1625"/>
    <lineage>
        <taxon>Bacteria</taxon>
        <taxon>Bacillati</taxon>
        <taxon>Bacillota</taxon>
        <taxon>Bacilli</taxon>
        <taxon>Lactobacillales</taxon>
        <taxon>Lactobacillaceae</taxon>
        <taxon>Fructilactobacillus</taxon>
    </lineage>
</organism>
<dbReference type="EMBL" id="QFCR01000007">
    <property type="protein sequence ID" value="TNK90578.1"/>
    <property type="molecule type" value="Genomic_DNA"/>
</dbReference>
<keyword evidence="5 8" id="KW-0689">Ribosomal protein</keyword>
<dbReference type="RefSeq" id="WP_014081367.1">
    <property type="nucleotide sequence ID" value="NZ_BAAAXT010000028.1"/>
</dbReference>
<keyword evidence="6 8" id="KW-0687">Ribonucleoprotein</keyword>
<dbReference type="InterPro" id="IPR020070">
    <property type="entry name" value="Ribosomal_bL9_N"/>
</dbReference>
<evidence type="ECO:0000259" key="9">
    <source>
        <dbReference type="PROSITE" id="PS00651"/>
    </source>
</evidence>
<dbReference type="Proteomes" id="UP000313312">
    <property type="component" value="Unassembled WGS sequence"/>
</dbReference>
<dbReference type="NCBIfam" id="TIGR00158">
    <property type="entry name" value="L9"/>
    <property type="match status" value="1"/>
</dbReference>
<dbReference type="GO" id="GO:1990904">
    <property type="term" value="C:ribonucleoprotein complex"/>
    <property type="evidence" value="ECO:0007669"/>
    <property type="project" value="UniProtKB-KW"/>
</dbReference>
<protein>
    <recommendedName>
        <fullName evidence="7 8">Large ribosomal subunit protein bL9</fullName>
    </recommendedName>
</protein>
<dbReference type="InterPro" id="IPR000244">
    <property type="entry name" value="Ribosomal_bL9"/>
</dbReference>
<dbReference type="GeneID" id="93159868"/>
<dbReference type="GO" id="GO:0019843">
    <property type="term" value="F:rRNA binding"/>
    <property type="evidence" value="ECO:0007669"/>
    <property type="project" value="UniProtKB-UniRule"/>
</dbReference>
<dbReference type="Pfam" id="PF03948">
    <property type="entry name" value="Ribosomal_L9_C"/>
    <property type="match status" value="1"/>
</dbReference>
<dbReference type="Gene3D" id="3.40.5.10">
    <property type="entry name" value="Ribosomal protein L9, N-terminal domain"/>
    <property type="match status" value="1"/>
</dbReference>
<dbReference type="OMA" id="FAIRWTK"/>
<comment type="function">
    <text evidence="1 8">Binds to the 23S rRNA.</text>
</comment>
<comment type="caution">
    <text evidence="10">The sequence shown here is derived from an EMBL/GenBank/DDBJ whole genome shotgun (WGS) entry which is preliminary data.</text>
</comment>
<comment type="similarity">
    <text evidence="2 8">Belongs to the bacterial ribosomal protein bL9 family.</text>
</comment>
<dbReference type="GO" id="GO:0005840">
    <property type="term" value="C:ribosome"/>
    <property type="evidence" value="ECO:0007669"/>
    <property type="project" value="UniProtKB-KW"/>
</dbReference>
<dbReference type="InterPro" id="IPR036935">
    <property type="entry name" value="Ribosomal_bL9_N_sf"/>
</dbReference>
<keyword evidence="4 8" id="KW-0694">RNA-binding</keyword>
<dbReference type="HAMAP" id="MF_00503">
    <property type="entry name" value="Ribosomal_bL9"/>
    <property type="match status" value="1"/>
</dbReference>
<evidence type="ECO:0000256" key="4">
    <source>
        <dbReference type="ARBA" id="ARBA00022884"/>
    </source>
</evidence>
<keyword evidence="3 8" id="KW-0699">rRNA-binding</keyword>
<dbReference type="Pfam" id="PF01281">
    <property type="entry name" value="Ribosomal_L9_N"/>
    <property type="match status" value="1"/>
</dbReference>
<evidence type="ECO:0000256" key="2">
    <source>
        <dbReference type="ARBA" id="ARBA00010605"/>
    </source>
</evidence>
<name>A0A5C4TKK7_FRUSA</name>
<evidence type="ECO:0000256" key="6">
    <source>
        <dbReference type="ARBA" id="ARBA00023274"/>
    </source>
</evidence>
<dbReference type="InterPro" id="IPR009027">
    <property type="entry name" value="Ribosomal_bL9/RNase_H1_N"/>
</dbReference>
<proteinExistence type="inferred from homology"/>
<evidence type="ECO:0000256" key="7">
    <source>
        <dbReference type="ARBA" id="ARBA00035292"/>
    </source>
</evidence>
<dbReference type="InterPro" id="IPR036791">
    <property type="entry name" value="Ribosomal_bL9_C_sf"/>
</dbReference>
<dbReference type="FunFam" id="3.40.5.10:FF:000002">
    <property type="entry name" value="50S ribosomal protein L9"/>
    <property type="match status" value="1"/>
</dbReference>
<evidence type="ECO:0000256" key="8">
    <source>
        <dbReference type="HAMAP-Rule" id="MF_00503"/>
    </source>
</evidence>
<dbReference type="GO" id="GO:0003735">
    <property type="term" value="F:structural constituent of ribosome"/>
    <property type="evidence" value="ECO:0007669"/>
    <property type="project" value="InterPro"/>
</dbReference>
<reference evidence="10 11" key="1">
    <citation type="submission" date="2018-05" db="EMBL/GenBank/DDBJ databases">
        <title>Lactobacillus sanfranciscensis Ah4 draft denome sequence.</title>
        <authorList>
            <person name="Zhang G."/>
        </authorList>
    </citation>
    <scope>NUCLEOTIDE SEQUENCE [LARGE SCALE GENOMIC DNA]</scope>
    <source>
        <strain evidence="10 11">Ah4</strain>
    </source>
</reference>
<evidence type="ECO:0000256" key="5">
    <source>
        <dbReference type="ARBA" id="ARBA00022980"/>
    </source>
</evidence>
<dbReference type="AlphaFoldDB" id="A0A5C4TKK7"/>
<dbReference type="SUPFAM" id="SSF55658">
    <property type="entry name" value="L9 N-domain-like"/>
    <property type="match status" value="1"/>
</dbReference>
<dbReference type="GO" id="GO:0006412">
    <property type="term" value="P:translation"/>
    <property type="evidence" value="ECO:0007669"/>
    <property type="project" value="UniProtKB-UniRule"/>
</dbReference>
<dbReference type="InterPro" id="IPR020069">
    <property type="entry name" value="Ribosomal_bL9_C"/>
</dbReference>
<evidence type="ECO:0000256" key="3">
    <source>
        <dbReference type="ARBA" id="ARBA00022730"/>
    </source>
</evidence>
<dbReference type="Gene3D" id="3.10.430.100">
    <property type="entry name" value="Ribosomal protein L9, C-terminal domain"/>
    <property type="match status" value="1"/>
</dbReference>
<evidence type="ECO:0000256" key="1">
    <source>
        <dbReference type="ARBA" id="ARBA00003058"/>
    </source>
</evidence>
<dbReference type="FunFam" id="3.10.430.100:FF:000002">
    <property type="entry name" value="50S ribosomal protein L9"/>
    <property type="match status" value="1"/>
</dbReference>
<gene>
    <name evidence="8" type="primary">rplI</name>
    <name evidence="10" type="ORF">DID87_03285</name>
</gene>
<dbReference type="PROSITE" id="PS00651">
    <property type="entry name" value="RIBOSOMAL_L9"/>
    <property type="match status" value="1"/>
</dbReference>
<evidence type="ECO:0000313" key="11">
    <source>
        <dbReference type="Proteomes" id="UP000313312"/>
    </source>
</evidence>
<accession>A0A5C4TKK7</accession>
<dbReference type="InterPro" id="IPR020594">
    <property type="entry name" value="Ribosomal_bL9_bac/chp"/>
</dbReference>
<feature type="domain" description="Ribosomal protein L9" evidence="9">
    <location>
        <begin position="13"/>
        <end position="40"/>
    </location>
</feature>
<dbReference type="PANTHER" id="PTHR21368">
    <property type="entry name" value="50S RIBOSOMAL PROTEIN L9"/>
    <property type="match status" value="1"/>
</dbReference>
<evidence type="ECO:0000313" key="10">
    <source>
        <dbReference type="EMBL" id="TNK90578.1"/>
    </source>
</evidence>
<sequence>MKVIFLEDVKGKGKRGEIKNVPTGYAQNFLIKNGLAQEASKAAIAKVKAVQRHEEADAEAALEEAEKIKKFLEKDDTVVELKAKEGKEGRLFGSIPSKQIAKALADQYKVNIDKRKIELPEPIKTMGYTNVPVKLHAQVTAKIRVHVSEK</sequence>